<dbReference type="InterPro" id="IPR052733">
    <property type="entry name" value="Chloroplast_QOR"/>
</dbReference>
<comment type="caution">
    <text evidence="2">The sequence shown here is derived from an EMBL/GenBank/DDBJ whole genome shotgun (WGS) entry which is preliminary data.</text>
</comment>
<dbReference type="OrthoDB" id="4190732at2"/>
<dbReference type="PANTHER" id="PTHR44013:SF1">
    <property type="entry name" value="ZINC-TYPE ALCOHOL DEHYDROGENASE-LIKE PROTEIN C16A3.02C"/>
    <property type="match status" value="1"/>
</dbReference>
<evidence type="ECO:0000259" key="1">
    <source>
        <dbReference type="SMART" id="SM00829"/>
    </source>
</evidence>
<dbReference type="EMBL" id="SNZB01000001">
    <property type="protein sequence ID" value="TDR23293.1"/>
    <property type="molecule type" value="Genomic_DNA"/>
</dbReference>
<dbReference type="Proteomes" id="UP000295724">
    <property type="component" value="Unassembled WGS sequence"/>
</dbReference>
<dbReference type="SMART" id="SM00829">
    <property type="entry name" value="PKS_ER"/>
    <property type="match status" value="1"/>
</dbReference>
<dbReference type="GO" id="GO:0016491">
    <property type="term" value="F:oxidoreductase activity"/>
    <property type="evidence" value="ECO:0007669"/>
    <property type="project" value="InterPro"/>
</dbReference>
<evidence type="ECO:0000313" key="3">
    <source>
        <dbReference type="Proteomes" id="UP000295724"/>
    </source>
</evidence>
<organism evidence="2 3">
    <name type="scientific">Marinicella litoralis</name>
    <dbReference type="NCBI Taxonomy" id="644220"/>
    <lineage>
        <taxon>Bacteria</taxon>
        <taxon>Pseudomonadati</taxon>
        <taxon>Pseudomonadota</taxon>
        <taxon>Gammaproteobacteria</taxon>
        <taxon>Lysobacterales</taxon>
        <taxon>Marinicellaceae</taxon>
        <taxon>Marinicella</taxon>
    </lineage>
</organism>
<evidence type="ECO:0000313" key="2">
    <source>
        <dbReference type="EMBL" id="TDR23293.1"/>
    </source>
</evidence>
<dbReference type="InterPro" id="IPR036291">
    <property type="entry name" value="NAD(P)-bd_dom_sf"/>
</dbReference>
<dbReference type="Gene3D" id="3.40.50.720">
    <property type="entry name" value="NAD(P)-binding Rossmann-like Domain"/>
    <property type="match status" value="1"/>
</dbReference>
<sequence>MKIIGCPKYGSAEVLSVVDRPVPLAGKNEVLVKVYAASVNPVDWEIRSGALKIKTGFKPPEILGSDFAGVIQAVGSQVNEYLVGDEVWGKFDSFKGGSYAQMVVAKEQNISLKPQNIDFLHAAAVPNVALTAYQALVKKAGLKRGQSVMVNGASGGVGMMAVQMAKALDCHVTAVCSGKNMSMVQSLGADVVLDYNQDDILKPNNAYDVFFDCVSNQSFFKVRATLRSAGTHVKTTPDLISALGGLIKPFKVKRPDHIMVKPNNKDLKQIKAWVESEQLKPMVQQVYSMAEIVQAHQQSQTGRVVGKLVLDMQG</sequence>
<reference evidence="2 3" key="1">
    <citation type="submission" date="2019-03" db="EMBL/GenBank/DDBJ databases">
        <title>Genomic Encyclopedia of Type Strains, Phase IV (KMG-IV): sequencing the most valuable type-strain genomes for metagenomic binning, comparative biology and taxonomic classification.</title>
        <authorList>
            <person name="Goeker M."/>
        </authorList>
    </citation>
    <scope>NUCLEOTIDE SEQUENCE [LARGE SCALE GENOMIC DNA]</scope>
    <source>
        <strain evidence="2 3">DSM 25488</strain>
    </source>
</reference>
<feature type="domain" description="Enoyl reductase (ER)" evidence="1">
    <location>
        <begin position="10"/>
        <end position="310"/>
    </location>
</feature>
<name>A0A4R6XZR3_9GAMM</name>
<dbReference type="SUPFAM" id="SSF50129">
    <property type="entry name" value="GroES-like"/>
    <property type="match status" value="1"/>
</dbReference>
<dbReference type="PANTHER" id="PTHR44013">
    <property type="entry name" value="ZINC-TYPE ALCOHOL DEHYDROGENASE-LIKE PROTEIN C16A3.02C"/>
    <property type="match status" value="1"/>
</dbReference>
<dbReference type="Pfam" id="PF08240">
    <property type="entry name" value="ADH_N"/>
    <property type="match status" value="1"/>
</dbReference>
<accession>A0A4R6XZR3</accession>
<dbReference type="InterPro" id="IPR020843">
    <property type="entry name" value="ER"/>
</dbReference>
<dbReference type="Gene3D" id="3.90.180.10">
    <property type="entry name" value="Medium-chain alcohol dehydrogenases, catalytic domain"/>
    <property type="match status" value="1"/>
</dbReference>
<dbReference type="CDD" id="cd08267">
    <property type="entry name" value="MDR1"/>
    <property type="match status" value="1"/>
</dbReference>
<dbReference type="SUPFAM" id="SSF51735">
    <property type="entry name" value="NAD(P)-binding Rossmann-fold domains"/>
    <property type="match status" value="1"/>
</dbReference>
<dbReference type="InterPro" id="IPR013154">
    <property type="entry name" value="ADH-like_N"/>
</dbReference>
<dbReference type="Pfam" id="PF13602">
    <property type="entry name" value="ADH_zinc_N_2"/>
    <property type="match status" value="1"/>
</dbReference>
<protein>
    <submittedName>
        <fullName evidence="2">NADPH:quinone reductase-like Zn-dependent oxidoreductase</fullName>
    </submittedName>
</protein>
<keyword evidence="3" id="KW-1185">Reference proteome</keyword>
<dbReference type="RefSeq" id="WP_099018057.1">
    <property type="nucleotide sequence ID" value="NZ_NIHB01000001.1"/>
</dbReference>
<dbReference type="InterPro" id="IPR011032">
    <property type="entry name" value="GroES-like_sf"/>
</dbReference>
<gene>
    <name evidence="2" type="ORF">C8D91_0153</name>
</gene>
<proteinExistence type="predicted"/>
<dbReference type="AlphaFoldDB" id="A0A4R6XZR3"/>